<feature type="domain" description="SnoaL-like" evidence="1">
    <location>
        <begin position="14"/>
        <end position="114"/>
    </location>
</feature>
<name>A0A7X0NPI5_9ACTN</name>
<dbReference type="EMBL" id="JACHMI010000001">
    <property type="protein sequence ID" value="MBB6547255.1"/>
    <property type="molecule type" value="Genomic_DNA"/>
</dbReference>
<evidence type="ECO:0000313" key="2">
    <source>
        <dbReference type="EMBL" id="MBB6547255.1"/>
    </source>
</evidence>
<dbReference type="InterPro" id="IPR037401">
    <property type="entry name" value="SnoaL-like"/>
</dbReference>
<proteinExistence type="predicted"/>
<reference evidence="2 3" key="1">
    <citation type="submission" date="2020-08" db="EMBL/GenBank/DDBJ databases">
        <title>Sequencing the genomes of 1000 actinobacteria strains.</title>
        <authorList>
            <person name="Klenk H.-P."/>
        </authorList>
    </citation>
    <scope>NUCLEOTIDE SEQUENCE [LARGE SCALE GENOMIC DNA]</scope>
    <source>
        <strain evidence="2 3">DSM 43768</strain>
    </source>
</reference>
<dbReference type="Pfam" id="PF12680">
    <property type="entry name" value="SnoaL_2"/>
    <property type="match status" value="1"/>
</dbReference>
<accession>A0A7X0NPI5</accession>
<dbReference type="InterPro" id="IPR032710">
    <property type="entry name" value="NTF2-like_dom_sf"/>
</dbReference>
<sequence length="165" mass="17852">MAFRDRDAMIAAIRLYFEGCNEVSEEKLRRCLTADAVHYLPAGMGPPIHGVEAVLARWGADVRANGSSWTVQEVFADTEAGIGVAEWTGLKPGLGKVLRGAELYRFTEDGLIDEIRIYYASPRDDGRAVNELDGYAYADRPLVDALVSGHVGGLVGGLVGRVVSR</sequence>
<protein>
    <recommendedName>
        <fullName evidence="1">SnoaL-like domain-containing protein</fullName>
    </recommendedName>
</protein>
<gene>
    <name evidence="2" type="ORF">HD593_002050</name>
</gene>
<dbReference type="SUPFAM" id="SSF54427">
    <property type="entry name" value="NTF2-like"/>
    <property type="match status" value="1"/>
</dbReference>
<comment type="caution">
    <text evidence="2">The sequence shown here is derived from an EMBL/GenBank/DDBJ whole genome shotgun (WGS) entry which is preliminary data.</text>
</comment>
<dbReference type="RefSeq" id="WP_185101925.1">
    <property type="nucleotide sequence ID" value="NZ_BAAAXY010000216.1"/>
</dbReference>
<dbReference type="AlphaFoldDB" id="A0A7X0NPI5"/>
<evidence type="ECO:0000313" key="3">
    <source>
        <dbReference type="Proteomes" id="UP000565579"/>
    </source>
</evidence>
<keyword evidence="3" id="KW-1185">Reference proteome</keyword>
<dbReference type="Proteomes" id="UP000565579">
    <property type="component" value="Unassembled WGS sequence"/>
</dbReference>
<evidence type="ECO:0000259" key="1">
    <source>
        <dbReference type="Pfam" id="PF12680"/>
    </source>
</evidence>
<organism evidence="2 3">
    <name type="scientific">Nonomuraea rubra</name>
    <dbReference type="NCBI Taxonomy" id="46180"/>
    <lineage>
        <taxon>Bacteria</taxon>
        <taxon>Bacillati</taxon>
        <taxon>Actinomycetota</taxon>
        <taxon>Actinomycetes</taxon>
        <taxon>Streptosporangiales</taxon>
        <taxon>Streptosporangiaceae</taxon>
        <taxon>Nonomuraea</taxon>
    </lineage>
</organism>
<dbReference type="Gene3D" id="3.10.450.50">
    <property type="match status" value="1"/>
</dbReference>